<dbReference type="Pfam" id="PF13602">
    <property type="entry name" value="ADH_zinc_N_2"/>
    <property type="match status" value="1"/>
</dbReference>
<dbReference type="PANTHER" id="PTHR11695">
    <property type="entry name" value="ALCOHOL DEHYDROGENASE RELATED"/>
    <property type="match status" value="1"/>
</dbReference>
<evidence type="ECO:0000313" key="3">
    <source>
        <dbReference type="Proteomes" id="UP001149165"/>
    </source>
</evidence>
<dbReference type="OrthoDB" id="201656at2759"/>
<proteinExistence type="predicted"/>
<dbReference type="InterPro" id="IPR020843">
    <property type="entry name" value="ER"/>
</dbReference>
<dbReference type="Gene3D" id="3.40.50.720">
    <property type="entry name" value="NAD(P)-binding Rossmann-like Domain"/>
    <property type="match status" value="1"/>
</dbReference>
<gene>
    <name evidence="2" type="ORF">N7456_010933</name>
</gene>
<dbReference type="CDD" id="cd08267">
    <property type="entry name" value="MDR1"/>
    <property type="match status" value="1"/>
</dbReference>
<dbReference type="SMART" id="SM00829">
    <property type="entry name" value="PKS_ER"/>
    <property type="match status" value="1"/>
</dbReference>
<dbReference type="InterPro" id="IPR013154">
    <property type="entry name" value="ADH-like_N"/>
</dbReference>
<reference evidence="2" key="2">
    <citation type="journal article" date="2023" name="IMA Fungus">
        <title>Comparative genomic study of the Penicillium genus elucidates a diverse pangenome and 15 lateral gene transfer events.</title>
        <authorList>
            <person name="Petersen C."/>
            <person name="Sorensen T."/>
            <person name="Nielsen M.R."/>
            <person name="Sondergaard T.E."/>
            <person name="Sorensen J.L."/>
            <person name="Fitzpatrick D.A."/>
            <person name="Frisvad J.C."/>
            <person name="Nielsen K.L."/>
        </authorList>
    </citation>
    <scope>NUCLEOTIDE SEQUENCE</scope>
    <source>
        <strain evidence="2">IBT 30069</strain>
    </source>
</reference>
<dbReference type="SUPFAM" id="SSF51735">
    <property type="entry name" value="NAD(P)-binding Rossmann-fold domains"/>
    <property type="match status" value="1"/>
</dbReference>
<dbReference type="InterPro" id="IPR050700">
    <property type="entry name" value="YIM1/Zinc_Alcohol_DH_Fams"/>
</dbReference>
<dbReference type="Gene3D" id="3.90.180.10">
    <property type="entry name" value="Medium-chain alcohol dehydrogenases, catalytic domain"/>
    <property type="match status" value="1"/>
</dbReference>
<dbReference type="Pfam" id="PF08240">
    <property type="entry name" value="ADH_N"/>
    <property type="match status" value="1"/>
</dbReference>
<dbReference type="GO" id="GO:0005739">
    <property type="term" value="C:mitochondrion"/>
    <property type="evidence" value="ECO:0007669"/>
    <property type="project" value="TreeGrafter"/>
</dbReference>
<reference evidence="2" key="1">
    <citation type="submission" date="2022-11" db="EMBL/GenBank/DDBJ databases">
        <authorList>
            <person name="Petersen C."/>
        </authorList>
    </citation>
    <scope>NUCLEOTIDE SEQUENCE</scope>
    <source>
        <strain evidence="2">IBT 30069</strain>
    </source>
</reference>
<keyword evidence="3" id="KW-1185">Reference proteome</keyword>
<protein>
    <recommendedName>
        <fullName evidence="1">Enoyl reductase (ER) domain-containing protein</fullName>
    </recommendedName>
</protein>
<dbReference type="Proteomes" id="UP001149165">
    <property type="component" value="Unassembled WGS sequence"/>
</dbReference>
<dbReference type="InterPro" id="IPR011032">
    <property type="entry name" value="GroES-like_sf"/>
</dbReference>
<dbReference type="GO" id="GO:0016491">
    <property type="term" value="F:oxidoreductase activity"/>
    <property type="evidence" value="ECO:0007669"/>
    <property type="project" value="InterPro"/>
</dbReference>
<name>A0A9W9K080_9EURO</name>
<dbReference type="PANTHER" id="PTHR11695:SF294">
    <property type="entry name" value="RETICULON-4-INTERACTING PROTEIN 1, MITOCHONDRIAL"/>
    <property type="match status" value="1"/>
</dbReference>
<dbReference type="InterPro" id="IPR036291">
    <property type="entry name" value="NAD(P)-bd_dom_sf"/>
</dbReference>
<dbReference type="EMBL" id="JAPQKH010000007">
    <property type="protein sequence ID" value="KAJ5087317.1"/>
    <property type="molecule type" value="Genomic_DNA"/>
</dbReference>
<accession>A0A9W9K080</accession>
<comment type="caution">
    <text evidence="2">The sequence shown here is derived from an EMBL/GenBank/DDBJ whole genome shotgun (WGS) entry which is preliminary data.</text>
</comment>
<feature type="domain" description="Enoyl reductase (ER)" evidence="1">
    <location>
        <begin position="46"/>
        <end position="365"/>
    </location>
</feature>
<sequence>MNPSIPHPGLPGIPGIPGPGLGLPTFHPETMKAWLYTTTSPTLEKSLTLHTNARAPPTPQGNQLLIQILSTSLNRTDYQFPESLVGLGLQRLIIGLPASPGIEFCGRITSSGPLAQHMKEGTIVYGCHDRPTQFGSLAEYIIVKADKVAILPDGVDINSASAISICGQAAYQALNGNVKEGSGLNSNSSVLINGGSGGCGQFAIQIAKAMGCRVTATCSTRNMELCLRLGADEVIDYTAEEDLVRKLCTRGKGMEFDCIIDNVGSPSNMYYECHQFLKEEGVFVQVGAESGLTYLRAVWPAFLGGGRRKYVILRRVDDNRHLVKLGEWLGDRTIQVQTDGVYDFHDVVKAFEKLRSGHARGKIVVRVSDPDARDMQSFGIGF</sequence>
<dbReference type="SUPFAM" id="SSF50129">
    <property type="entry name" value="GroES-like"/>
    <property type="match status" value="1"/>
</dbReference>
<dbReference type="AlphaFoldDB" id="A0A9W9K080"/>
<organism evidence="2 3">
    <name type="scientific">Penicillium angulare</name>
    <dbReference type="NCBI Taxonomy" id="116970"/>
    <lineage>
        <taxon>Eukaryota</taxon>
        <taxon>Fungi</taxon>
        <taxon>Dikarya</taxon>
        <taxon>Ascomycota</taxon>
        <taxon>Pezizomycotina</taxon>
        <taxon>Eurotiomycetes</taxon>
        <taxon>Eurotiomycetidae</taxon>
        <taxon>Eurotiales</taxon>
        <taxon>Aspergillaceae</taxon>
        <taxon>Penicillium</taxon>
    </lineage>
</organism>
<evidence type="ECO:0000259" key="1">
    <source>
        <dbReference type="SMART" id="SM00829"/>
    </source>
</evidence>
<evidence type="ECO:0000313" key="2">
    <source>
        <dbReference type="EMBL" id="KAJ5087317.1"/>
    </source>
</evidence>